<organism evidence="9 10">
    <name type="scientific">Lawsonibacter faecis</name>
    <dbReference type="NCBI Taxonomy" id="2763052"/>
    <lineage>
        <taxon>Bacteria</taxon>
        <taxon>Bacillati</taxon>
        <taxon>Bacillota</taxon>
        <taxon>Clostridia</taxon>
        <taxon>Eubacteriales</taxon>
        <taxon>Oscillospiraceae</taxon>
        <taxon>Lawsonibacter</taxon>
    </lineage>
</organism>
<dbReference type="GO" id="GO:0043546">
    <property type="term" value="F:molybdopterin cofactor binding"/>
    <property type="evidence" value="ECO:0007669"/>
    <property type="project" value="InterPro"/>
</dbReference>
<evidence type="ECO:0000256" key="5">
    <source>
        <dbReference type="ARBA" id="ARBA00023002"/>
    </source>
</evidence>
<evidence type="ECO:0000256" key="2">
    <source>
        <dbReference type="ARBA" id="ARBA00010312"/>
    </source>
</evidence>
<keyword evidence="6" id="KW-0408">Iron</keyword>
<keyword evidence="10" id="KW-1185">Reference proteome</keyword>
<evidence type="ECO:0000313" key="10">
    <source>
        <dbReference type="Proteomes" id="UP000607645"/>
    </source>
</evidence>
<dbReference type="PROSITE" id="PS51669">
    <property type="entry name" value="4FE4S_MOW_BIS_MGD"/>
    <property type="match status" value="1"/>
</dbReference>
<dbReference type="Gene3D" id="2.40.40.20">
    <property type="match status" value="1"/>
</dbReference>
<evidence type="ECO:0000256" key="4">
    <source>
        <dbReference type="ARBA" id="ARBA00022723"/>
    </source>
</evidence>
<dbReference type="PANTHER" id="PTHR43742">
    <property type="entry name" value="TRIMETHYLAMINE-N-OXIDE REDUCTASE"/>
    <property type="match status" value="1"/>
</dbReference>
<dbReference type="InterPro" id="IPR009010">
    <property type="entry name" value="Asp_de-COase-like_dom_sf"/>
</dbReference>
<reference evidence="9" key="1">
    <citation type="submission" date="2020-08" db="EMBL/GenBank/DDBJ databases">
        <title>Genome public.</title>
        <authorList>
            <person name="Liu C."/>
            <person name="Sun Q."/>
        </authorList>
    </citation>
    <scope>NUCLEOTIDE SEQUENCE</scope>
    <source>
        <strain evidence="9">NSJ-52</strain>
    </source>
</reference>
<dbReference type="PANTHER" id="PTHR43742:SF6">
    <property type="entry name" value="OXIDOREDUCTASE YYAE-RELATED"/>
    <property type="match status" value="1"/>
</dbReference>
<dbReference type="Pfam" id="PF01568">
    <property type="entry name" value="Molydop_binding"/>
    <property type="match status" value="1"/>
</dbReference>
<feature type="domain" description="4Fe-4S Mo/W bis-MGD-type" evidence="8">
    <location>
        <begin position="19"/>
        <end position="77"/>
    </location>
</feature>
<dbReference type="InterPro" id="IPR006656">
    <property type="entry name" value="Mopterin_OxRdtase"/>
</dbReference>
<dbReference type="EMBL" id="JACOPQ010000012">
    <property type="protein sequence ID" value="MBC5738138.1"/>
    <property type="molecule type" value="Genomic_DNA"/>
</dbReference>
<dbReference type="AlphaFoldDB" id="A0A8J6MH46"/>
<name>A0A8J6MH46_9FIRM</name>
<evidence type="ECO:0000256" key="3">
    <source>
        <dbReference type="ARBA" id="ARBA00022505"/>
    </source>
</evidence>
<keyword evidence="4" id="KW-0479">Metal-binding</keyword>
<evidence type="ECO:0000256" key="6">
    <source>
        <dbReference type="ARBA" id="ARBA00023004"/>
    </source>
</evidence>
<protein>
    <submittedName>
        <fullName evidence="9">Molybdopterin-dependent oxidoreductase</fullName>
    </submittedName>
</protein>
<dbReference type="InterPro" id="IPR006963">
    <property type="entry name" value="Mopterin_OxRdtase_4Fe-4S_dom"/>
</dbReference>
<sequence length="712" mass="79812">MDNMEALLKAKIPCPETGIEVKRTICDICCPCTHCGIDAYVKDGVVIKVEGTKEHPRNKGKICTKGHASRQYIYRSDRLRTPLRRVGERGEGKFEPITWDEAYAEIARRLNAVKETLGPDSVAFFSGYTKWYRQFLHRFAYSFGSINYGSECSTCYKSAVMAWEATAGLYAAGPDMGNSNVLLGWALNPYYSKHLALPRLQAFKDKGGKIIIIDPRKTPATAKLADMHLQLKAGTDGALALGMAKLIIDNGWADLDYIEKYTHGFEQYKAYVSQFDLDRVSKITGLDPDDILEATRIYATSGPACIQESSAPLAHQINGFQNYRAMICLNALTGNFDRAGGCLPETITYYDQSAGYLTYEHEYYRSREPKSEHPRIGQERFPLWSKLVDEFQAMDLLRQITEEKPYPIKAVFACGMNAKMFPNTRRFYEALKSLDFFVDVDLFMTDTAKYADIVLPACTSFERGEFKAYPGGYAQFTNPVIKPLYESKNDVQILSELAAVMDLDDDLLRQGYEAGIAFMLRDLDVTIDQMKGSDLPIKVPGAHGDVAGELLEHGFPTPSGKFEFWSEAVAEFSQSHGLDPLPTYRDPFDDHIGDPAEYPLKLITGARIPNAIHSRLHEVPWLRSLRPEPTADLSLEDAERLGIAKDDWMEIVTPTGHLRVKAHPTSKIQPGEVHLFHGYREANANDLVSEVHLDPYSGFPGYRANRCAVSKG</sequence>
<dbReference type="Gene3D" id="3.40.50.740">
    <property type="match status" value="1"/>
</dbReference>
<dbReference type="Pfam" id="PF00384">
    <property type="entry name" value="Molybdopterin"/>
    <property type="match status" value="1"/>
</dbReference>
<dbReference type="Proteomes" id="UP000607645">
    <property type="component" value="Unassembled WGS sequence"/>
</dbReference>
<dbReference type="SUPFAM" id="SSF53706">
    <property type="entry name" value="Formate dehydrogenase/DMSO reductase, domains 1-3"/>
    <property type="match status" value="1"/>
</dbReference>
<dbReference type="Pfam" id="PF04879">
    <property type="entry name" value="Molybdop_Fe4S4"/>
    <property type="match status" value="1"/>
</dbReference>
<keyword evidence="3" id="KW-0500">Molybdenum</keyword>
<accession>A0A8J6MH46</accession>
<proteinExistence type="inferred from homology"/>
<dbReference type="GO" id="GO:0016491">
    <property type="term" value="F:oxidoreductase activity"/>
    <property type="evidence" value="ECO:0007669"/>
    <property type="project" value="UniProtKB-KW"/>
</dbReference>
<dbReference type="InterPro" id="IPR006655">
    <property type="entry name" value="Mopterin_OxRdtase_prok_CS"/>
</dbReference>
<gene>
    <name evidence="9" type="ORF">H8S62_14085</name>
</gene>
<dbReference type="Gene3D" id="2.20.25.90">
    <property type="entry name" value="ADC-like domains"/>
    <property type="match status" value="1"/>
</dbReference>
<dbReference type="GO" id="GO:0051536">
    <property type="term" value="F:iron-sulfur cluster binding"/>
    <property type="evidence" value="ECO:0007669"/>
    <property type="project" value="UniProtKB-KW"/>
</dbReference>
<dbReference type="SUPFAM" id="SSF50692">
    <property type="entry name" value="ADC-like"/>
    <property type="match status" value="1"/>
</dbReference>
<evidence type="ECO:0000259" key="8">
    <source>
        <dbReference type="PROSITE" id="PS51669"/>
    </source>
</evidence>
<keyword evidence="5" id="KW-0560">Oxidoreductase</keyword>
<comment type="similarity">
    <text evidence="2">Belongs to the prokaryotic molybdopterin-containing oxidoreductase family.</text>
</comment>
<evidence type="ECO:0000313" key="9">
    <source>
        <dbReference type="EMBL" id="MBC5738138.1"/>
    </source>
</evidence>
<dbReference type="InterPro" id="IPR006657">
    <property type="entry name" value="MoPterin_dinucl-bd_dom"/>
</dbReference>
<dbReference type="PROSITE" id="PS00490">
    <property type="entry name" value="MOLYBDOPTERIN_PROK_2"/>
    <property type="match status" value="1"/>
</dbReference>
<evidence type="ECO:0000256" key="1">
    <source>
        <dbReference type="ARBA" id="ARBA00001942"/>
    </source>
</evidence>
<comment type="cofactor">
    <cofactor evidence="1">
        <name>Mo-bis(molybdopterin guanine dinucleotide)</name>
        <dbReference type="ChEBI" id="CHEBI:60539"/>
    </cofactor>
</comment>
<evidence type="ECO:0000256" key="7">
    <source>
        <dbReference type="ARBA" id="ARBA00023014"/>
    </source>
</evidence>
<dbReference type="InterPro" id="IPR050612">
    <property type="entry name" value="Prok_Mopterin_Oxidored"/>
</dbReference>
<dbReference type="RefSeq" id="WP_155148335.1">
    <property type="nucleotide sequence ID" value="NZ_JACOPQ010000012.1"/>
</dbReference>
<dbReference type="Gene3D" id="3.40.228.10">
    <property type="entry name" value="Dimethylsulfoxide Reductase, domain 2"/>
    <property type="match status" value="1"/>
</dbReference>
<dbReference type="GO" id="GO:0046872">
    <property type="term" value="F:metal ion binding"/>
    <property type="evidence" value="ECO:0007669"/>
    <property type="project" value="UniProtKB-KW"/>
</dbReference>
<keyword evidence="7" id="KW-0411">Iron-sulfur</keyword>
<comment type="caution">
    <text evidence="9">The sequence shown here is derived from an EMBL/GenBank/DDBJ whole genome shotgun (WGS) entry which is preliminary data.</text>
</comment>
<dbReference type="SMART" id="SM00926">
    <property type="entry name" value="Molybdop_Fe4S4"/>
    <property type="match status" value="1"/>
</dbReference>